<protein>
    <recommendedName>
        <fullName evidence="6">Zn(2)-C6 fungal-type domain-containing protein</fullName>
    </recommendedName>
</protein>
<evidence type="ECO:0000256" key="5">
    <source>
        <dbReference type="ARBA" id="ARBA00023242"/>
    </source>
</evidence>
<keyword evidence="1" id="KW-0479">Metal-binding</keyword>
<keyword evidence="4" id="KW-0804">Transcription</keyword>
<dbReference type="PROSITE" id="PS00463">
    <property type="entry name" value="ZN2_CY6_FUNGAL_1"/>
    <property type="match status" value="1"/>
</dbReference>
<reference evidence="7 8" key="1">
    <citation type="submission" date="2024-07" db="EMBL/GenBank/DDBJ databases">
        <title>Section-level genome sequencing and comparative genomics of Aspergillus sections Usti and Cavernicolus.</title>
        <authorList>
            <consortium name="Lawrence Berkeley National Laboratory"/>
            <person name="Nybo J.L."/>
            <person name="Vesth T.C."/>
            <person name="Theobald S."/>
            <person name="Frisvad J.C."/>
            <person name="Larsen T.O."/>
            <person name="Kjaerboelling I."/>
            <person name="Rothschild-Mancinelli K."/>
            <person name="Lyhne E.K."/>
            <person name="Kogle M.E."/>
            <person name="Barry K."/>
            <person name="Clum A."/>
            <person name="Na H."/>
            <person name="Ledsgaard L."/>
            <person name="Lin J."/>
            <person name="Lipzen A."/>
            <person name="Kuo A."/>
            <person name="Riley R."/>
            <person name="Mondo S."/>
            <person name="Labutti K."/>
            <person name="Haridas S."/>
            <person name="Pangalinan J."/>
            <person name="Salamov A.A."/>
            <person name="Simmons B.A."/>
            <person name="Magnuson J.K."/>
            <person name="Chen J."/>
            <person name="Drula E."/>
            <person name="Henrissat B."/>
            <person name="Wiebenga A."/>
            <person name="Lubbers R.J."/>
            <person name="Gomes A.C."/>
            <person name="Makela M.R."/>
            <person name="Stajich J."/>
            <person name="Grigoriev I.V."/>
            <person name="Mortensen U.H."/>
            <person name="De Vries R.P."/>
            <person name="Baker S.E."/>
            <person name="Andersen M.R."/>
        </authorList>
    </citation>
    <scope>NUCLEOTIDE SEQUENCE [LARGE SCALE GENOMIC DNA]</scope>
    <source>
        <strain evidence="7 8">CBS 123904</strain>
    </source>
</reference>
<keyword evidence="2" id="KW-0805">Transcription regulation</keyword>
<dbReference type="Pfam" id="PF04082">
    <property type="entry name" value="Fungal_trans"/>
    <property type="match status" value="1"/>
</dbReference>
<keyword evidence="5" id="KW-0539">Nucleus</keyword>
<evidence type="ECO:0000256" key="2">
    <source>
        <dbReference type="ARBA" id="ARBA00023015"/>
    </source>
</evidence>
<feature type="domain" description="Zn(2)-C6 fungal-type" evidence="6">
    <location>
        <begin position="18"/>
        <end position="50"/>
    </location>
</feature>
<dbReference type="SUPFAM" id="SSF57701">
    <property type="entry name" value="Zn2/Cys6 DNA-binding domain"/>
    <property type="match status" value="1"/>
</dbReference>
<dbReference type="PANTHER" id="PTHR47425">
    <property type="entry name" value="FARB-RELATED"/>
    <property type="match status" value="1"/>
</dbReference>
<evidence type="ECO:0000259" key="6">
    <source>
        <dbReference type="PROSITE" id="PS50048"/>
    </source>
</evidence>
<name>A0ABR4JR62_9EURO</name>
<dbReference type="InterPro" id="IPR007219">
    <property type="entry name" value="XnlR_reg_dom"/>
</dbReference>
<dbReference type="Proteomes" id="UP001610446">
    <property type="component" value="Unassembled WGS sequence"/>
</dbReference>
<dbReference type="EMBL" id="JBFXLU010000098">
    <property type="protein sequence ID" value="KAL2842524.1"/>
    <property type="molecule type" value="Genomic_DNA"/>
</dbReference>
<dbReference type="InterPro" id="IPR036864">
    <property type="entry name" value="Zn2-C6_fun-type_DNA-bd_sf"/>
</dbReference>
<evidence type="ECO:0000256" key="4">
    <source>
        <dbReference type="ARBA" id="ARBA00023163"/>
    </source>
</evidence>
<dbReference type="InterPro" id="IPR052761">
    <property type="entry name" value="Fungal_Detox/Toxin_TFs"/>
</dbReference>
<dbReference type="CDD" id="cd12148">
    <property type="entry name" value="fungal_TF_MHR"/>
    <property type="match status" value="1"/>
</dbReference>
<sequence length="507" mass="57362">MDLRKDLPVTYRSRAAAACKACHDRKVRCDYLVNGSPCTNCRHDRRSCVLRLKGTVLRNRKQDPEALAQNLVPSTSFQDDHNVTQRENRDRGYPGLVFSSDILFSAFSFIERPDLSSIPPEDVVFLELKGCLHVPVRRIMDTLVKAYFTHVHPMLPLVGEPEFWKSYLSTHSGRERRCETLSLFLLQALFFRSCSFIDSETIQDAGYGDISQAQSTFYRRAKLLFDLDAEHQHLSKAQGAVLLSYHDAPPDCRPGSHWLSAAIHSAMSIQAHRSDLNEEKDTADIRARKRLWTSICLRDGIIALSLREPLKVVPVTTSCSVVDNLETSRVYEPSITRVLSQLLHMRYQLSGLLARVISLTYGSDQIPHVGDVASWGQWLHLRIDCLKSDLALWDMESKTIINQMFGSLGCSHPYTQIYIHLLSFYYYTARILLFNRELGLVGALPSTPEHHDQRRGALLSDLQETVQSITFIVSELNRCGGTSHLPTTLYQDYLGAGESKAETSCDL</sequence>
<dbReference type="CDD" id="cd00067">
    <property type="entry name" value="GAL4"/>
    <property type="match status" value="1"/>
</dbReference>
<evidence type="ECO:0000313" key="7">
    <source>
        <dbReference type="EMBL" id="KAL2842524.1"/>
    </source>
</evidence>
<comment type="caution">
    <text evidence="7">The sequence shown here is derived from an EMBL/GenBank/DDBJ whole genome shotgun (WGS) entry which is preliminary data.</text>
</comment>
<dbReference type="PROSITE" id="PS50048">
    <property type="entry name" value="ZN2_CY6_FUNGAL_2"/>
    <property type="match status" value="1"/>
</dbReference>
<evidence type="ECO:0000256" key="1">
    <source>
        <dbReference type="ARBA" id="ARBA00022723"/>
    </source>
</evidence>
<evidence type="ECO:0000313" key="8">
    <source>
        <dbReference type="Proteomes" id="UP001610446"/>
    </source>
</evidence>
<organism evidence="7 8">
    <name type="scientific">Aspergillus pseudoustus</name>
    <dbReference type="NCBI Taxonomy" id="1810923"/>
    <lineage>
        <taxon>Eukaryota</taxon>
        <taxon>Fungi</taxon>
        <taxon>Dikarya</taxon>
        <taxon>Ascomycota</taxon>
        <taxon>Pezizomycotina</taxon>
        <taxon>Eurotiomycetes</taxon>
        <taxon>Eurotiomycetidae</taxon>
        <taxon>Eurotiales</taxon>
        <taxon>Aspergillaceae</taxon>
        <taxon>Aspergillus</taxon>
        <taxon>Aspergillus subgen. Nidulantes</taxon>
    </lineage>
</organism>
<gene>
    <name evidence="7" type="ORF">BJY01DRAFT_249009</name>
</gene>
<dbReference type="Pfam" id="PF00172">
    <property type="entry name" value="Zn_clus"/>
    <property type="match status" value="1"/>
</dbReference>
<keyword evidence="8" id="KW-1185">Reference proteome</keyword>
<proteinExistence type="predicted"/>
<evidence type="ECO:0000256" key="3">
    <source>
        <dbReference type="ARBA" id="ARBA00023125"/>
    </source>
</evidence>
<dbReference type="InterPro" id="IPR001138">
    <property type="entry name" value="Zn2Cys6_DnaBD"/>
</dbReference>
<accession>A0ABR4JR62</accession>
<keyword evidence="3" id="KW-0238">DNA-binding</keyword>
<dbReference type="SMART" id="SM00066">
    <property type="entry name" value="GAL4"/>
    <property type="match status" value="1"/>
</dbReference>
<dbReference type="PANTHER" id="PTHR47425:SF2">
    <property type="entry name" value="FARB-RELATED"/>
    <property type="match status" value="1"/>
</dbReference>
<dbReference type="Gene3D" id="4.10.240.10">
    <property type="entry name" value="Zn(2)-C6 fungal-type DNA-binding domain"/>
    <property type="match status" value="1"/>
</dbReference>